<dbReference type="Proteomes" id="UP001142372">
    <property type="component" value="Unassembled WGS sequence"/>
</dbReference>
<organism evidence="2 3">
    <name type="scientific">Leifsonia poae</name>
    <dbReference type="NCBI Taxonomy" id="110933"/>
    <lineage>
        <taxon>Bacteria</taxon>
        <taxon>Bacillati</taxon>
        <taxon>Actinomycetota</taxon>
        <taxon>Actinomycetes</taxon>
        <taxon>Micrococcales</taxon>
        <taxon>Microbacteriaceae</taxon>
        <taxon>Leifsonia</taxon>
    </lineage>
</organism>
<dbReference type="AlphaFoldDB" id="A0A9W6H7L9"/>
<reference evidence="2" key="2">
    <citation type="submission" date="2023-01" db="EMBL/GenBank/DDBJ databases">
        <authorList>
            <person name="Sun Q."/>
            <person name="Evtushenko L."/>
        </authorList>
    </citation>
    <scope>NUCLEOTIDE SEQUENCE</scope>
    <source>
        <strain evidence="2">VKM Ac-1401</strain>
    </source>
</reference>
<evidence type="ECO:0000256" key="1">
    <source>
        <dbReference type="SAM" id="Phobius"/>
    </source>
</evidence>
<feature type="transmembrane region" description="Helical" evidence="1">
    <location>
        <begin position="20"/>
        <end position="47"/>
    </location>
</feature>
<name>A0A9W6H7L9_9MICO</name>
<proteinExistence type="predicted"/>
<evidence type="ECO:0000313" key="3">
    <source>
        <dbReference type="Proteomes" id="UP001142372"/>
    </source>
</evidence>
<dbReference type="RefSeq" id="WP_271175719.1">
    <property type="nucleotide sequence ID" value="NZ_BAAAJO010000001.1"/>
</dbReference>
<keyword evidence="1" id="KW-1133">Transmembrane helix</keyword>
<dbReference type="EMBL" id="BSEN01000001">
    <property type="protein sequence ID" value="GLJ75056.1"/>
    <property type="molecule type" value="Genomic_DNA"/>
</dbReference>
<protein>
    <submittedName>
        <fullName evidence="2">Uncharacterized protein</fullName>
    </submittedName>
</protein>
<comment type="caution">
    <text evidence="2">The sequence shown here is derived from an EMBL/GenBank/DDBJ whole genome shotgun (WGS) entry which is preliminary data.</text>
</comment>
<evidence type="ECO:0000313" key="2">
    <source>
        <dbReference type="EMBL" id="GLJ75056.1"/>
    </source>
</evidence>
<keyword evidence="1" id="KW-0472">Membrane</keyword>
<reference evidence="2" key="1">
    <citation type="journal article" date="2014" name="Int. J. Syst. Evol. Microbiol.">
        <title>Complete genome sequence of Corynebacterium casei LMG S-19264T (=DSM 44701T), isolated from a smear-ripened cheese.</title>
        <authorList>
            <consortium name="US DOE Joint Genome Institute (JGI-PGF)"/>
            <person name="Walter F."/>
            <person name="Albersmeier A."/>
            <person name="Kalinowski J."/>
            <person name="Ruckert C."/>
        </authorList>
    </citation>
    <scope>NUCLEOTIDE SEQUENCE</scope>
    <source>
        <strain evidence="2">VKM Ac-1401</strain>
    </source>
</reference>
<keyword evidence="1" id="KW-0812">Transmembrane</keyword>
<sequence length="354" mass="36793">MSETIPSAPTATARRSRSGLLWWLVGAAAVLVTAGAVALGIVTVSAYQNLPKTLVGSYLSDLEHAHAEDALRLAGISTNASDVLLTDAVLAKATDRIASFSLSRTVTHGDSATITATIRRSDGPYEQAFTVERAGGLPFLPLWRLVGVHPDVVGVSVSGPRGITYTVGGATPVSTPLGVAVTLRAFPGSYPVMVKSASAEFDVWNADASSAPPGRDHKPATFAAHLTPDGEARAEKAVDDWLDACLASHDAAPADCPFGVVPDDGIDLSDLQWHLDHRPYTSIAPQYTKAGGWPAASGEDGRVEATATLTRSSDGATGSGTSEVITFGFQGVITFDGSKAVFTPYFADSQDQQG</sequence>
<accession>A0A9W6H7L9</accession>
<keyword evidence="3" id="KW-1185">Reference proteome</keyword>
<gene>
    <name evidence="2" type="ORF">GCM10017584_06290</name>
</gene>